<protein>
    <submittedName>
        <fullName evidence="3">N-acetylmuramidase</fullName>
    </submittedName>
</protein>
<dbReference type="Pfam" id="PF05838">
    <property type="entry name" value="Glyco_hydro_108"/>
    <property type="match status" value="1"/>
</dbReference>
<dbReference type="SUPFAM" id="SSF53955">
    <property type="entry name" value="Lysozyme-like"/>
    <property type="match status" value="1"/>
</dbReference>
<proteinExistence type="predicted"/>
<reference evidence="3" key="1">
    <citation type="submission" date="2019-02" db="EMBL/GenBank/DDBJ databases">
        <authorList>
            <person name="Li S.-H."/>
        </authorList>
    </citation>
    <scope>NUCLEOTIDE SEQUENCE</scope>
    <source>
        <strain evidence="3">IMCC14734</strain>
    </source>
</reference>
<dbReference type="SUPFAM" id="SSF47090">
    <property type="entry name" value="PGBD-like"/>
    <property type="match status" value="1"/>
</dbReference>
<dbReference type="InterPro" id="IPR002477">
    <property type="entry name" value="Peptidoglycan-bd-like"/>
</dbReference>
<organism evidence="3 4">
    <name type="scientific">Candidatus Litorirhabdus singularis</name>
    <dbReference type="NCBI Taxonomy" id="2518993"/>
    <lineage>
        <taxon>Bacteria</taxon>
        <taxon>Pseudomonadati</taxon>
        <taxon>Pseudomonadota</taxon>
        <taxon>Gammaproteobacteria</taxon>
        <taxon>Cellvibrionales</taxon>
        <taxon>Halieaceae</taxon>
        <taxon>Candidatus Litorirhabdus</taxon>
    </lineage>
</organism>
<evidence type="ECO:0000259" key="2">
    <source>
        <dbReference type="Pfam" id="PF05838"/>
    </source>
</evidence>
<dbReference type="InterPro" id="IPR036366">
    <property type="entry name" value="PGBDSf"/>
</dbReference>
<dbReference type="EMBL" id="SHNN01000004">
    <property type="protein sequence ID" value="MCX2982806.1"/>
    <property type="molecule type" value="Genomic_DNA"/>
</dbReference>
<comment type="caution">
    <text evidence="3">The sequence shown here is derived from an EMBL/GenBank/DDBJ whole genome shotgun (WGS) entry which is preliminary data.</text>
</comment>
<dbReference type="Proteomes" id="UP001143362">
    <property type="component" value="Unassembled WGS sequence"/>
</dbReference>
<name>A0ABT3TKM3_9GAMM</name>
<evidence type="ECO:0000313" key="4">
    <source>
        <dbReference type="Proteomes" id="UP001143362"/>
    </source>
</evidence>
<evidence type="ECO:0000313" key="3">
    <source>
        <dbReference type="EMBL" id="MCX2982806.1"/>
    </source>
</evidence>
<accession>A0ABT3TKM3</accession>
<dbReference type="InterPro" id="IPR036365">
    <property type="entry name" value="PGBD-like_sf"/>
</dbReference>
<keyword evidence="4" id="KW-1185">Reference proteome</keyword>
<dbReference type="Pfam" id="PF01471">
    <property type="entry name" value="PG_binding_1"/>
    <property type="match status" value="1"/>
</dbReference>
<dbReference type="InterPro" id="IPR008565">
    <property type="entry name" value="TtsA-like_GH18_dom"/>
</dbReference>
<dbReference type="Gene3D" id="1.10.101.10">
    <property type="entry name" value="PGBD-like superfamily/PGBD"/>
    <property type="match status" value="1"/>
</dbReference>
<feature type="domain" description="TtsA-like Glycoside hydrolase family 108" evidence="2">
    <location>
        <begin position="51"/>
        <end position="134"/>
    </location>
</feature>
<sequence length="299" mass="32409">MVRQCCCLSSLRRVPGEYHTQNSGVSGRGCIAFIFNPLGNSVRKNFESSLRHVLNHEGGYVDHPKDPGGATNRGITLKVFRAFYGQHLGKSDLRQITEREAGAIYKANYWDKCQCDKLPDGLDYAVFDQAVNSGPSRSIRWLQGSCGAQGDEIDGLLGPATFAKVKSMEPPAIIIKMCAVRLKFLKSLSHWKDFGRGWKKRVDGVEEIATVLAGGEKVAAPAAAVPAYEILKKGSAGPGVKKLQRALNQVLAGQWPAMKVDGDFGPGTRKALIEFQRDAGLDADGVAGHNTWQALGLVE</sequence>
<feature type="domain" description="Peptidoglycan binding-like" evidence="1">
    <location>
        <begin position="237"/>
        <end position="295"/>
    </location>
</feature>
<dbReference type="InterPro" id="IPR023346">
    <property type="entry name" value="Lysozyme-like_dom_sf"/>
</dbReference>
<dbReference type="Gene3D" id="1.20.141.10">
    <property type="entry name" value="Chitosanase, subunit A, domain 1"/>
    <property type="match status" value="1"/>
</dbReference>
<dbReference type="CDD" id="cd13926">
    <property type="entry name" value="N-acetylmuramidase_GH108"/>
    <property type="match status" value="1"/>
</dbReference>
<evidence type="ECO:0000259" key="1">
    <source>
        <dbReference type="Pfam" id="PF01471"/>
    </source>
</evidence>
<gene>
    <name evidence="3" type="ORF">EYC98_18240</name>
</gene>